<comment type="similarity">
    <text evidence="4">Belongs to the ATP-dependent AMP-binding enzyme family.</text>
</comment>
<dbReference type="AlphaFoldDB" id="A0A366XBS3"/>
<dbReference type="InterPro" id="IPR025110">
    <property type="entry name" value="AMP-bd_C"/>
</dbReference>
<keyword evidence="11" id="KW-0472">Membrane</keyword>
<gene>
    <name evidence="17" type="ORF">DS909_03660</name>
</gene>
<reference evidence="17 18" key="1">
    <citation type="submission" date="2018-07" db="EMBL/GenBank/DDBJ databases">
        <title>Modular assembly of carbohydrate-degrading microbial communities in the ocean.</title>
        <authorList>
            <person name="Enke T.N."/>
            <person name="Datta M.S."/>
            <person name="Schwartzman J.A."/>
            <person name="Cermak N."/>
            <person name="Schmitz D.A."/>
            <person name="Barrere J."/>
            <person name="Cordero O.X."/>
        </authorList>
    </citation>
    <scope>NUCLEOTIDE SEQUENCE [LARGE SCALE GENOMIC DNA]</scope>
    <source>
        <strain evidence="17 18">C3M10</strain>
    </source>
</reference>
<protein>
    <recommendedName>
        <fullName evidence="13">Long-chain-fatty-acid--CoA ligase</fullName>
        <ecNumber evidence="12">6.2.1.3</ecNumber>
    </recommendedName>
    <alternativeName>
        <fullName evidence="14">Long-chain acyl-CoA synthetase</fullName>
    </alternativeName>
</protein>
<evidence type="ECO:0000256" key="4">
    <source>
        <dbReference type="ARBA" id="ARBA00006432"/>
    </source>
</evidence>
<dbReference type="PANTHER" id="PTHR43767:SF8">
    <property type="entry name" value="LONG-CHAIN-FATTY-ACID--COA LIGASE"/>
    <property type="match status" value="1"/>
</dbReference>
<keyword evidence="6" id="KW-0547">Nucleotide-binding</keyword>
<evidence type="ECO:0000256" key="2">
    <source>
        <dbReference type="ARBA" id="ARBA00004170"/>
    </source>
</evidence>
<dbReference type="GO" id="GO:0016020">
    <property type="term" value="C:membrane"/>
    <property type="evidence" value="ECO:0007669"/>
    <property type="project" value="UniProtKB-SubCell"/>
</dbReference>
<evidence type="ECO:0000256" key="7">
    <source>
        <dbReference type="ARBA" id="ARBA00022832"/>
    </source>
</evidence>
<evidence type="ECO:0000256" key="5">
    <source>
        <dbReference type="ARBA" id="ARBA00022598"/>
    </source>
</evidence>
<dbReference type="Gene3D" id="3.30.300.30">
    <property type="match status" value="1"/>
</dbReference>
<evidence type="ECO:0000256" key="12">
    <source>
        <dbReference type="ARBA" id="ARBA00026121"/>
    </source>
</evidence>
<dbReference type="PROSITE" id="PS00455">
    <property type="entry name" value="AMP_BINDING"/>
    <property type="match status" value="1"/>
</dbReference>
<evidence type="ECO:0000256" key="1">
    <source>
        <dbReference type="ARBA" id="ARBA00001946"/>
    </source>
</evidence>
<feature type="domain" description="AMP-binding enzyme C-terminal" evidence="16">
    <location>
        <begin position="458"/>
        <end position="532"/>
    </location>
</feature>
<dbReference type="InterPro" id="IPR020845">
    <property type="entry name" value="AMP-binding_CS"/>
</dbReference>
<dbReference type="Proteomes" id="UP000252706">
    <property type="component" value="Unassembled WGS sequence"/>
</dbReference>
<dbReference type="RefSeq" id="WP_113822082.1">
    <property type="nucleotide sequence ID" value="NZ_QOCE01000011.1"/>
</dbReference>
<keyword evidence="8" id="KW-0067">ATP-binding</keyword>
<dbReference type="CDD" id="cd05936">
    <property type="entry name" value="FC-FACS_FadD_like"/>
    <property type="match status" value="1"/>
</dbReference>
<comment type="subcellular location">
    <subcellularLocation>
        <location evidence="2">Membrane</location>
        <topology evidence="2">Peripheral membrane protein</topology>
    </subcellularLocation>
</comment>
<evidence type="ECO:0000256" key="6">
    <source>
        <dbReference type="ARBA" id="ARBA00022741"/>
    </source>
</evidence>
<dbReference type="Pfam" id="PF00501">
    <property type="entry name" value="AMP-binding"/>
    <property type="match status" value="1"/>
</dbReference>
<evidence type="ECO:0000256" key="8">
    <source>
        <dbReference type="ARBA" id="ARBA00022840"/>
    </source>
</evidence>
<dbReference type="InterPro" id="IPR050237">
    <property type="entry name" value="ATP-dep_AMP-bd_enzyme"/>
</dbReference>
<dbReference type="EMBL" id="QOCE01000011">
    <property type="protein sequence ID" value="RBW60532.1"/>
    <property type="molecule type" value="Genomic_DNA"/>
</dbReference>
<sequence length="541" mass="58635">MKRIWQKHYGDMSPEIRWEQDGSVADLIERAAEKFADLPAVACFGTTLSYRQVERLSRDFAAYLQNGLGLEQGARVAIMLPNIIPFHVASFGMIRAGMVQVNVNPMYTPHELAHQLNDSGAETIVVASMVSATLGAVLEQTQIKTVITVDLADLTAAPIPAAPVHEAITGAIALTDALAQGAELAFKRPEITQDDLIFLQYTGGTTGLSKGAMLSHGNLVSNVAVYDALAGAITEEGKEIVITPIPMYHIFALMVNCLCYWRYGALNVLIADPRDMAGFVKTLSQYKFTAMTGVNTLYNGLLHTPGFAELDFSSLKVCWGGGAPIQEAVSHKWHDITGGHIREGYGLSETSPIVSMNLVARNAYTGTIGIPVPSTDISLRDENGVEVEIGAEGELCVRGPQVMQGYWNRPDATAEVMTEDGYFCTGDVAVADADGFFRIVDRKKDMILVSGFNVYPNEIEGAVALIPGIVECACIGVPDDHTGEAVKVFAVRNDDTLTEAMVRRTCRETLTGYKVPATVEFIDELPKSSVGKILRRELRQV</sequence>
<organism evidence="17 18">
    <name type="scientific">Phaeobacter gallaeciensis</name>
    <dbReference type="NCBI Taxonomy" id="60890"/>
    <lineage>
        <taxon>Bacteria</taxon>
        <taxon>Pseudomonadati</taxon>
        <taxon>Pseudomonadota</taxon>
        <taxon>Alphaproteobacteria</taxon>
        <taxon>Rhodobacterales</taxon>
        <taxon>Roseobacteraceae</taxon>
        <taxon>Phaeobacter</taxon>
    </lineage>
</organism>
<comment type="pathway">
    <text evidence="3">Lipid metabolism; fatty acid beta-oxidation.</text>
</comment>
<dbReference type="Gene3D" id="3.40.50.12780">
    <property type="entry name" value="N-terminal domain of ligase-like"/>
    <property type="match status" value="1"/>
</dbReference>
<keyword evidence="7" id="KW-0276">Fatty acid metabolism</keyword>
<evidence type="ECO:0000256" key="11">
    <source>
        <dbReference type="ARBA" id="ARBA00023136"/>
    </source>
</evidence>
<keyword evidence="10" id="KW-0443">Lipid metabolism</keyword>
<dbReference type="GO" id="GO:0005524">
    <property type="term" value="F:ATP binding"/>
    <property type="evidence" value="ECO:0007669"/>
    <property type="project" value="UniProtKB-KW"/>
</dbReference>
<dbReference type="Pfam" id="PF13193">
    <property type="entry name" value="AMP-binding_C"/>
    <property type="match status" value="1"/>
</dbReference>
<evidence type="ECO:0000256" key="13">
    <source>
        <dbReference type="ARBA" id="ARBA00039545"/>
    </source>
</evidence>
<dbReference type="FunFam" id="3.30.300.30:FF:000006">
    <property type="entry name" value="Long-chain-fatty-acid--CoA ligase FadD"/>
    <property type="match status" value="1"/>
</dbReference>
<comment type="cofactor">
    <cofactor evidence="1">
        <name>Mg(2+)</name>
        <dbReference type="ChEBI" id="CHEBI:18420"/>
    </cofactor>
</comment>
<dbReference type="PANTHER" id="PTHR43767">
    <property type="entry name" value="LONG-CHAIN-FATTY-ACID--COA LIGASE"/>
    <property type="match status" value="1"/>
</dbReference>
<keyword evidence="5 17" id="KW-0436">Ligase</keyword>
<dbReference type="EC" id="6.2.1.3" evidence="12"/>
<dbReference type="OrthoDB" id="9803968at2"/>
<evidence type="ECO:0000313" key="18">
    <source>
        <dbReference type="Proteomes" id="UP000252706"/>
    </source>
</evidence>
<dbReference type="GO" id="GO:0004467">
    <property type="term" value="F:long-chain fatty acid-CoA ligase activity"/>
    <property type="evidence" value="ECO:0007669"/>
    <property type="project" value="UniProtKB-EC"/>
</dbReference>
<feature type="domain" description="AMP-dependent synthetase/ligase" evidence="15">
    <location>
        <begin position="29"/>
        <end position="407"/>
    </location>
</feature>
<keyword evidence="9" id="KW-0460">Magnesium</keyword>
<dbReference type="FunFam" id="3.40.50.12780:FF:000003">
    <property type="entry name" value="Long-chain-fatty-acid--CoA ligase FadD"/>
    <property type="match status" value="1"/>
</dbReference>
<name>A0A366XBS3_9RHOB</name>
<dbReference type="SUPFAM" id="SSF56801">
    <property type="entry name" value="Acetyl-CoA synthetase-like"/>
    <property type="match status" value="1"/>
</dbReference>
<evidence type="ECO:0000259" key="16">
    <source>
        <dbReference type="Pfam" id="PF13193"/>
    </source>
</evidence>
<dbReference type="InterPro" id="IPR000873">
    <property type="entry name" value="AMP-dep_synth/lig_dom"/>
</dbReference>
<evidence type="ECO:0000259" key="15">
    <source>
        <dbReference type="Pfam" id="PF00501"/>
    </source>
</evidence>
<evidence type="ECO:0000256" key="10">
    <source>
        <dbReference type="ARBA" id="ARBA00023098"/>
    </source>
</evidence>
<dbReference type="InterPro" id="IPR042099">
    <property type="entry name" value="ANL_N_sf"/>
</dbReference>
<dbReference type="InterPro" id="IPR045851">
    <property type="entry name" value="AMP-bd_C_sf"/>
</dbReference>
<evidence type="ECO:0000256" key="3">
    <source>
        <dbReference type="ARBA" id="ARBA00005005"/>
    </source>
</evidence>
<accession>A0A366XBS3</accession>
<proteinExistence type="inferred from homology"/>
<evidence type="ECO:0000256" key="14">
    <source>
        <dbReference type="ARBA" id="ARBA00042773"/>
    </source>
</evidence>
<evidence type="ECO:0000256" key="9">
    <source>
        <dbReference type="ARBA" id="ARBA00022842"/>
    </source>
</evidence>
<comment type="caution">
    <text evidence="17">The sequence shown here is derived from an EMBL/GenBank/DDBJ whole genome shotgun (WGS) entry which is preliminary data.</text>
</comment>
<evidence type="ECO:0000313" key="17">
    <source>
        <dbReference type="EMBL" id="RBW60532.1"/>
    </source>
</evidence>